<dbReference type="Pfam" id="PF00017">
    <property type="entry name" value="SH2"/>
    <property type="match status" value="1"/>
</dbReference>
<protein>
    <submittedName>
        <fullName evidence="12">Tensin</fullName>
    </submittedName>
</protein>
<keyword evidence="6" id="KW-0965">Cell junction</keyword>
<feature type="compositionally biased region" description="Low complexity" evidence="9">
    <location>
        <begin position="510"/>
        <end position="525"/>
    </location>
</feature>
<dbReference type="InterPro" id="IPR036860">
    <property type="entry name" value="SH2_dom_sf"/>
</dbReference>
<dbReference type="CDD" id="cd09927">
    <property type="entry name" value="SH2_Tensin_like"/>
    <property type="match status" value="1"/>
</dbReference>
<dbReference type="Pfam" id="PF08416">
    <property type="entry name" value="PTB"/>
    <property type="match status" value="1"/>
</dbReference>
<feature type="region of interest" description="Disordered" evidence="9">
    <location>
        <begin position="337"/>
        <end position="422"/>
    </location>
</feature>
<feature type="compositionally biased region" description="Low complexity" evidence="9">
    <location>
        <begin position="820"/>
        <end position="837"/>
    </location>
</feature>
<feature type="compositionally biased region" description="Low complexity" evidence="9">
    <location>
        <begin position="411"/>
        <end position="421"/>
    </location>
</feature>
<evidence type="ECO:0000256" key="2">
    <source>
        <dbReference type="ARBA" id="ARBA00007881"/>
    </source>
</evidence>
<feature type="compositionally biased region" description="Low complexity" evidence="9">
    <location>
        <begin position="73"/>
        <end position="120"/>
    </location>
</feature>
<dbReference type="InterPro" id="IPR006020">
    <property type="entry name" value="PTB/PI_dom"/>
</dbReference>
<dbReference type="SMART" id="SM00462">
    <property type="entry name" value="PTB"/>
    <property type="match status" value="1"/>
</dbReference>
<dbReference type="EMBL" id="BLXT01003024">
    <property type="protein sequence ID" value="GFN99936.1"/>
    <property type="molecule type" value="Genomic_DNA"/>
</dbReference>
<keyword evidence="7 8" id="KW-0727">SH2 domain</keyword>
<feature type="compositionally biased region" description="Low complexity" evidence="9">
    <location>
        <begin position="1104"/>
        <end position="1115"/>
    </location>
</feature>
<dbReference type="Gene3D" id="2.30.29.30">
    <property type="entry name" value="Pleckstrin-homology domain (PH domain)/Phosphotyrosine-binding domain (PTB)"/>
    <property type="match status" value="1"/>
</dbReference>
<dbReference type="PANTHER" id="PTHR45734">
    <property type="entry name" value="TENSIN"/>
    <property type="match status" value="1"/>
</dbReference>
<keyword evidence="10" id="KW-0812">Transmembrane</keyword>
<comment type="subcellular location">
    <subcellularLocation>
        <location evidence="1">Cell junction</location>
    </subcellularLocation>
</comment>
<dbReference type="InterPro" id="IPR033929">
    <property type="entry name" value="Tensin_PTB"/>
</dbReference>
<dbReference type="InterPro" id="IPR035012">
    <property type="entry name" value="Tensin-like_SH2"/>
</dbReference>
<evidence type="ECO:0000313" key="12">
    <source>
        <dbReference type="EMBL" id="GFN99936.1"/>
    </source>
</evidence>
<feature type="compositionally biased region" description="Low complexity" evidence="9">
    <location>
        <begin position="633"/>
        <end position="642"/>
    </location>
</feature>
<name>A0AAV3ZZD8_9GAST</name>
<gene>
    <name evidence="12" type="ORF">PoB_002644200</name>
</gene>
<feature type="transmembrane region" description="Helical" evidence="10">
    <location>
        <begin position="951"/>
        <end position="984"/>
    </location>
</feature>
<evidence type="ECO:0000256" key="1">
    <source>
        <dbReference type="ARBA" id="ARBA00004282"/>
    </source>
</evidence>
<feature type="region of interest" description="Disordered" evidence="9">
    <location>
        <begin position="772"/>
        <end position="837"/>
    </location>
</feature>
<feature type="compositionally biased region" description="Gly residues" evidence="9">
    <location>
        <begin position="143"/>
        <end position="154"/>
    </location>
</feature>
<keyword evidence="10" id="KW-0472">Membrane</keyword>
<dbReference type="InterPro" id="IPR013625">
    <property type="entry name" value="PTB"/>
</dbReference>
<dbReference type="GO" id="GO:0004721">
    <property type="term" value="F:phosphoprotein phosphatase activity"/>
    <property type="evidence" value="ECO:0007669"/>
    <property type="project" value="UniProtKB-KW"/>
</dbReference>
<feature type="domain" description="SH2" evidence="11">
    <location>
        <begin position="1163"/>
        <end position="1271"/>
    </location>
</feature>
<feature type="non-terminal residue" evidence="12">
    <location>
        <position position="1"/>
    </location>
</feature>
<evidence type="ECO:0000256" key="5">
    <source>
        <dbReference type="ARBA" id="ARBA00022912"/>
    </source>
</evidence>
<reference evidence="12 13" key="1">
    <citation type="journal article" date="2021" name="Elife">
        <title>Chloroplast acquisition without the gene transfer in kleptoplastic sea slugs, Plakobranchus ocellatus.</title>
        <authorList>
            <person name="Maeda T."/>
            <person name="Takahashi S."/>
            <person name="Yoshida T."/>
            <person name="Shimamura S."/>
            <person name="Takaki Y."/>
            <person name="Nagai Y."/>
            <person name="Toyoda A."/>
            <person name="Suzuki Y."/>
            <person name="Arimoto A."/>
            <person name="Ishii H."/>
            <person name="Satoh N."/>
            <person name="Nishiyama T."/>
            <person name="Hasebe M."/>
            <person name="Maruyama T."/>
            <person name="Minagawa J."/>
            <person name="Obokata J."/>
            <person name="Shigenobu S."/>
        </authorList>
    </citation>
    <scope>NUCLEOTIDE SEQUENCE [LARGE SCALE GENOMIC DNA]</scope>
</reference>
<feature type="region of interest" description="Disordered" evidence="9">
    <location>
        <begin position="1020"/>
        <end position="1130"/>
    </location>
</feature>
<dbReference type="SUPFAM" id="SSF55550">
    <property type="entry name" value="SH2 domain"/>
    <property type="match status" value="1"/>
</dbReference>
<feature type="region of interest" description="Disordered" evidence="9">
    <location>
        <begin position="714"/>
        <end position="760"/>
    </location>
</feature>
<dbReference type="Gene3D" id="3.30.505.10">
    <property type="entry name" value="SH2 domain"/>
    <property type="match status" value="1"/>
</dbReference>
<sequence length="1444" mass="158658">PRFPDNGKVEFVFGPSSDVLVSVSGFKSDVTVPVDDNEESLARSDSYENFNQAVDALTLSNRTNGSQARPVRVVTSQPSATSPTSPVAYSSSSRYQYQQQHQPQQQQRQQQQTPYYHPTSSSSNFREQPPAYSTVGPTVGAQSPGGGGVPGGYSGASEAGRSTGSVVEHEVAPDGSLYAVSRKLVSRSPSGSGNQQQGRQYPTSGPASPPVVVSPTTAAGPLMYQQQQPRHHQQYQQQQQPYYHHQQPHQQQQQPHLTNGSVTSNIDSGQNASYNSHYNSSSAAATSSININNNIQHQVNHQQQQQQQTRKTVQTLEEKTQLDELLNDLLSPIEQKRTAASPALSPNSSTANMLGTSNKTSTQRSDVIEHEVMRSPTYRSQQASPPPPARPSYRPAEFEIPPPSKYSDNYSSAPPTTSSAPMQYSSLDSDANAWLAAQQQKLKNFKEGRDASGRTVQEKNLVNELKFAQNKYYTRRTDLEEEERSVMDQYGRQHNYQQHLNGPLSPPQQYASSYSTSYVESSRSYGDSARRPTASNKPPPSPIMQRSLQPPAQNAAPPAPIPARGSSREFMQRTRSNSSSSWQQQQHRSTLTRQQSDTLYDRRDVEHIQPKSYGSTHSTPPLSPRAASPIGPTSTTTYTQYRTVHRDITDETRMAKKAAAPPVQAAPPPAPPPQQPPPTVNHHYITEVFVHRTDLKDKTDSSRLDELERTLERATNSMAQKAPPPQQQPVAEPKEVKEEEIVQQTKPNKVFQEAKPRTREIEEDRIMLRPIGPGMQTLEPESAHTGGTLGRPTTPGFPVSGPATPPFPVSPRTPYQNPVGSLSGSNLSLSSHHQQQPNLHIHHNHHQEHHHITSATPTQTPPYGQQGAVFQYHVTGTEAGRVSPFPLQPPPRAGLRAGRVVGSIDPGYISIPEDSVLSVGPQIVSPTSQMPVQQQQQQTVQYQQFHQVRVIIFFIIIIIIIIINITIIISIIFITITNIIFVCVAGVGPQIVSPTSQMPVQQQQQQTVQYQQFHQSQQYQTVHQSDGIPPGQQPMYPLQQQPQLQQQQQMQQLQQQQAYSQQHQQGNDTLHIDTSPKMLLSPRSPSAGSPPSPGNLNTLRQQLSSAHSMSSSVISPGGPHSMTGQSSPSVYFGLSRRGSLSSLADSDMVHTTPKFVKDTSKYWYKPNISREEAIQMLKDKMPGTFVIRDSNSFPGAFGLALKVATIPPNVQAKPSGDPQADLVRHFLIEPTPKGVRLRGCSNEPVFGSLAALVYQHSVTPLALPCKLALPEGDVLDGLMTPESPVGGTELNSAANLLAQGAACNVIFINSVDMESLTGPQAVAKAVKTTFENLAQGRTTMVHFKVSSQGITLTDNNRKLFFRRHYPVSAVTYCGMDPQDRRWKREIDAPGVQGDARLFGFVARKQGSSNENSCHIFAELDPEQPASAIVNFVTKVMIGQSKVKS</sequence>
<feature type="compositionally biased region" description="Low complexity" evidence="9">
    <location>
        <begin position="202"/>
        <end position="256"/>
    </location>
</feature>
<evidence type="ECO:0000256" key="3">
    <source>
        <dbReference type="ARBA" id="ARBA00022553"/>
    </source>
</evidence>
<dbReference type="InterPro" id="IPR011993">
    <property type="entry name" value="PH-like_dom_sf"/>
</dbReference>
<keyword evidence="3" id="KW-0597">Phosphoprotein</keyword>
<evidence type="ECO:0000256" key="9">
    <source>
        <dbReference type="SAM" id="MobiDB-lite"/>
    </source>
</evidence>
<organism evidence="12 13">
    <name type="scientific">Plakobranchus ocellatus</name>
    <dbReference type="NCBI Taxonomy" id="259542"/>
    <lineage>
        <taxon>Eukaryota</taxon>
        <taxon>Metazoa</taxon>
        <taxon>Spiralia</taxon>
        <taxon>Lophotrochozoa</taxon>
        <taxon>Mollusca</taxon>
        <taxon>Gastropoda</taxon>
        <taxon>Heterobranchia</taxon>
        <taxon>Euthyneura</taxon>
        <taxon>Panpulmonata</taxon>
        <taxon>Sacoglossa</taxon>
        <taxon>Placobranchoidea</taxon>
        <taxon>Plakobranchidae</taxon>
        <taxon>Plakobranchus</taxon>
    </lineage>
</organism>
<dbReference type="CDD" id="cd01213">
    <property type="entry name" value="PTB_tensin"/>
    <property type="match status" value="1"/>
</dbReference>
<feature type="region of interest" description="Disordered" evidence="9">
    <location>
        <begin position="61"/>
        <end position="281"/>
    </location>
</feature>
<keyword evidence="13" id="KW-1185">Reference proteome</keyword>
<evidence type="ECO:0000256" key="4">
    <source>
        <dbReference type="ARBA" id="ARBA00022801"/>
    </source>
</evidence>
<dbReference type="PROSITE" id="PS50001">
    <property type="entry name" value="SH2"/>
    <property type="match status" value="1"/>
</dbReference>
<comment type="caution">
    <text evidence="12">The sequence shown here is derived from an EMBL/GenBank/DDBJ whole genome shotgun (WGS) entry which is preliminary data.</text>
</comment>
<dbReference type="GO" id="GO:0005925">
    <property type="term" value="C:focal adhesion"/>
    <property type="evidence" value="ECO:0007669"/>
    <property type="project" value="TreeGrafter"/>
</dbReference>
<dbReference type="InterPro" id="IPR000980">
    <property type="entry name" value="SH2"/>
</dbReference>
<keyword evidence="10" id="KW-1133">Transmembrane helix</keyword>
<feature type="compositionally biased region" description="Polar residues" evidence="9">
    <location>
        <begin position="344"/>
        <end position="365"/>
    </location>
</feature>
<feature type="compositionally biased region" description="Low complexity" evidence="9">
    <location>
        <begin position="1033"/>
        <end position="1065"/>
    </location>
</feature>
<evidence type="ECO:0000256" key="7">
    <source>
        <dbReference type="ARBA" id="ARBA00022999"/>
    </source>
</evidence>
<feature type="compositionally biased region" description="Polar residues" evidence="9">
    <location>
        <begin position="257"/>
        <end position="269"/>
    </location>
</feature>
<dbReference type="PANTHER" id="PTHR45734:SF10">
    <property type="entry name" value="BLISTERY, ISOFORM A"/>
    <property type="match status" value="1"/>
</dbReference>
<feature type="compositionally biased region" description="Low complexity" evidence="9">
    <location>
        <begin position="573"/>
        <end position="589"/>
    </location>
</feature>
<accession>A0AAV3ZZD8</accession>
<evidence type="ECO:0000259" key="11">
    <source>
        <dbReference type="PROSITE" id="PS50001"/>
    </source>
</evidence>
<evidence type="ECO:0000313" key="13">
    <source>
        <dbReference type="Proteomes" id="UP000735302"/>
    </source>
</evidence>
<feature type="compositionally biased region" description="Basic and acidic residues" evidence="9">
    <location>
        <begin position="599"/>
        <end position="609"/>
    </location>
</feature>
<evidence type="ECO:0000256" key="10">
    <source>
        <dbReference type="SAM" id="Phobius"/>
    </source>
</evidence>
<dbReference type="FunFam" id="3.30.505.10:FF:000002">
    <property type="entry name" value="Tensin 1"/>
    <property type="match status" value="1"/>
</dbReference>
<comment type="similarity">
    <text evidence="2">Belongs to the PTEN phosphatase protein family.</text>
</comment>
<keyword evidence="4" id="KW-0378">Hydrolase</keyword>
<keyword evidence="5" id="KW-0904">Protein phosphatase</keyword>
<evidence type="ECO:0000256" key="8">
    <source>
        <dbReference type="PROSITE-ProRule" id="PRU00191"/>
    </source>
</evidence>
<feature type="compositionally biased region" description="Basic and acidic residues" evidence="9">
    <location>
        <begin position="644"/>
        <end position="654"/>
    </location>
</feature>
<dbReference type="Proteomes" id="UP000735302">
    <property type="component" value="Unassembled WGS sequence"/>
</dbReference>
<dbReference type="InterPro" id="IPR051484">
    <property type="entry name" value="Tensin_PTEN_phosphatase"/>
</dbReference>
<feature type="compositionally biased region" description="Polar residues" evidence="9">
    <location>
        <begin position="187"/>
        <end position="201"/>
    </location>
</feature>
<dbReference type="SUPFAM" id="SSF50729">
    <property type="entry name" value="PH domain-like"/>
    <property type="match status" value="1"/>
</dbReference>
<dbReference type="SMART" id="SM00252">
    <property type="entry name" value="SH2"/>
    <property type="match status" value="1"/>
</dbReference>
<feature type="compositionally biased region" description="Polar residues" evidence="9">
    <location>
        <begin position="1094"/>
        <end position="1103"/>
    </location>
</feature>
<evidence type="ECO:0000256" key="6">
    <source>
        <dbReference type="ARBA" id="ARBA00022949"/>
    </source>
</evidence>
<feature type="region of interest" description="Disordered" evidence="9">
    <location>
        <begin position="497"/>
        <end position="681"/>
    </location>
</feature>
<feature type="compositionally biased region" description="Pro residues" evidence="9">
    <location>
        <begin position="664"/>
        <end position="679"/>
    </location>
</feature>
<feature type="compositionally biased region" description="Low complexity" evidence="9">
    <location>
        <begin position="270"/>
        <end position="281"/>
    </location>
</feature>
<proteinExistence type="inferred from homology"/>